<reference evidence="2" key="1">
    <citation type="submission" date="2016-10" db="EMBL/GenBank/DDBJ databases">
        <authorList>
            <person name="Varghese N."/>
            <person name="Submissions S."/>
        </authorList>
    </citation>
    <scope>NUCLEOTIDE SEQUENCE [LARGE SCALE GENOMIC DNA]</scope>
    <source>
        <strain evidence="2">CGMCC 1.3566</strain>
    </source>
</reference>
<name>A0A1I0A5R9_9BACI</name>
<organism evidence="1 2">
    <name type="scientific">Salinibacillus kushneri</name>
    <dbReference type="NCBI Taxonomy" id="237682"/>
    <lineage>
        <taxon>Bacteria</taxon>
        <taxon>Bacillati</taxon>
        <taxon>Bacillota</taxon>
        <taxon>Bacilli</taxon>
        <taxon>Bacillales</taxon>
        <taxon>Bacillaceae</taxon>
        <taxon>Salinibacillus</taxon>
    </lineage>
</organism>
<proteinExistence type="predicted"/>
<dbReference type="Proteomes" id="UP000199095">
    <property type="component" value="Unassembled WGS sequence"/>
</dbReference>
<dbReference type="RefSeq" id="WP_093131726.1">
    <property type="nucleotide sequence ID" value="NZ_FOHJ01000002.1"/>
</dbReference>
<dbReference type="OrthoDB" id="2941199at2"/>
<dbReference type="AlphaFoldDB" id="A0A1I0A5R9"/>
<evidence type="ECO:0000313" key="2">
    <source>
        <dbReference type="Proteomes" id="UP000199095"/>
    </source>
</evidence>
<dbReference type="InterPro" id="IPR009303">
    <property type="entry name" value="DUF960"/>
</dbReference>
<protein>
    <submittedName>
        <fullName evidence="1">Uncharacterized protein</fullName>
    </submittedName>
</protein>
<accession>A0A1I0A5R9</accession>
<dbReference type="Gene3D" id="3.10.450.150">
    <property type="entry name" value="enterococcus faecalis protein"/>
    <property type="match status" value="1"/>
</dbReference>
<dbReference type="STRING" id="237682.SAMN05421676_10246"/>
<dbReference type="Pfam" id="PF06124">
    <property type="entry name" value="DUF960"/>
    <property type="match status" value="1"/>
</dbReference>
<sequence>MFEPKPVFTTKPVQSQIMPEIIKGMLDSIMDMKRVTKVDYLQTFDISISSNGKNTYINHSQEEPHFRKQLTLTNVNNTFKGTVFIIDDSKTITVMLAEEY</sequence>
<dbReference type="EMBL" id="FOHJ01000002">
    <property type="protein sequence ID" value="SES89491.1"/>
    <property type="molecule type" value="Genomic_DNA"/>
</dbReference>
<gene>
    <name evidence="1" type="ORF">SAMN05421676_10246</name>
</gene>
<evidence type="ECO:0000313" key="1">
    <source>
        <dbReference type="EMBL" id="SES89491.1"/>
    </source>
</evidence>
<keyword evidence="2" id="KW-1185">Reference proteome</keyword>